<protein>
    <submittedName>
        <fullName evidence="3">SH3 domain-containing protein</fullName>
    </submittedName>
</protein>
<dbReference type="Pfam" id="PF08239">
    <property type="entry name" value="SH3_3"/>
    <property type="match status" value="1"/>
</dbReference>
<comment type="caution">
    <text evidence="3">The sequence shown here is derived from an EMBL/GenBank/DDBJ whole genome shotgun (WGS) entry which is preliminary data.</text>
</comment>
<feature type="region of interest" description="Disordered" evidence="1">
    <location>
        <begin position="1"/>
        <end position="63"/>
    </location>
</feature>
<name>A0A6L6IQM0_9RHOB</name>
<dbReference type="EMBL" id="WMII01000001">
    <property type="protein sequence ID" value="MTH62776.1"/>
    <property type="molecule type" value="Genomic_DNA"/>
</dbReference>
<evidence type="ECO:0000313" key="3">
    <source>
        <dbReference type="EMBL" id="MTH62776.1"/>
    </source>
</evidence>
<proteinExistence type="predicted"/>
<keyword evidence="4" id="KW-1185">Reference proteome</keyword>
<feature type="domain" description="SH3b" evidence="2">
    <location>
        <begin position="78"/>
        <end position="131"/>
    </location>
</feature>
<evidence type="ECO:0000256" key="1">
    <source>
        <dbReference type="SAM" id="MobiDB-lite"/>
    </source>
</evidence>
<dbReference type="Gene3D" id="2.30.30.40">
    <property type="entry name" value="SH3 Domains"/>
    <property type="match status" value="1"/>
</dbReference>
<dbReference type="AlphaFoldDB" id="A0A6L6IQM0"/>
<dbReference type="InterPro" id="IPR003646">
    <property type="entry name" value="SH3-like_bac-type"/>
</dbReference>
<reference evidence="3 4" key="1">
    <citation type="submission" date="2019-11" db="EMBL/GenBank/DDBJ databases">
        <authorList>
            <person name="Dong K."/>
        </authorList>
    </citation>
    <scope>NUCLEOTIDE SEQUENCE [LARGE SCALE GENOMIC DNA]</scope>
    <source>
        <strain evidence="3 4">DK608</strain>
    </source>
</reference>
<evidence type="ECO:0000313" key="4">
    <source>
        <dbReference type="Proteomes" id="UP000478740"/>
    </source>
</evidence>
<organism evidence="3 4">
    <name type="scientific">Paracoccus shanxieyensis</name>
    <dbReference type="NCBI Taxonomy" id="2675752"/>
    <lineage>
        <taxon>Bacteria</taxon>
        <taxon>Pseudomonadati</taxon>
        <taxon>Pseudomonadota</taxon>
        <taxon>Alphaproteobacteria</taxon>
        <taxon>Rhodobacterales</taxon>
        <taxon>Paracoccaceae</taxon>
        <taxon>Paracoccus</taxon>
    </lineage>
</organism>
<accession>A0A6L6IQM0</accession>
<sequence>MAQDGTTDTPATQSPAPDAPAAPSQDAAAPAADTAPAAEAAPAEAASAPAPVPAAPAPEPPREYLPNLYDVTIVETWDTLNVRQSPDGKAKVIATLPSNAKGIELVVRDATGKWGKINLGEQTGWVALRFLKKQGDAWQPAALPQSLKCSGTEPFWSLAVSKSGMVFSEPDQPNRDMGLRKVMDRGIPSEPTRGFIAGDDKGRVTAFMRPQQCSDGMSDRAYGLAVSVILDGQDMPSRMLMGCCSIAR</sequence>
<gene>
    <name evidence="3" type="ORF">GL284_00665</name>
</gene>
<evidence type="ECO:0000259" key="2">
    <source>
        <dbReference type="Pfam" id="PF08239"/>
    </source>
</evidence>
<feature type="compositionally biased region" description="Pro residues" evidence="1">
    <location>
        <begin position="50"/>
        <end position="59"/>
    </location>
</feature>
<feature type="compositionally biased region" description="Low complexity" evidence="1">
    <location>
        <begin position="9"/>
        <end position="49"/>
    </location>
</feature>
<dbReference type="Proteomes" id="UP000478740">
    <property type="component" value="Unassembled WGS sequence"/>
</dbReference>